<dbReference type="Proteomes" id="UP000298390">
    <property type="component" value="Unassembled WGS sequence"/>
</dbReference>
<reference evidence="13 14" key="1">
    <citation type="submission" date="2019-01" db="EMBL/GenBank/DDBJ databases">
        <title>Genome sequencing of the rare red list fungi Fomitopsis rosea.</title>
        <authorList>
            <person name="Buettner E."/>
            <person name="Kellner H."/>
        </authorList>
    </citation>
    <scope>NUCLEOTIDE SEQUENCE [LARGE SCALE GENOMIC DNA]</scope>
    <source>
        <strain evidence="13 14">DSM 105464</strain>
    </source>
</reference>
<keyword evidence="7" id="KW-1133">Transmembrane helix</keyword>
<feature type="repeat" description="Solcar" evidence="10">
    <location>
        <begin position="348"/>
        <end position="432"/>
    </location>
</feature>
<keyword evidence="5" id="KW-0677">Repeat</keyword>
<evidence type="ECO:0000256" key="2">
    <source>
        <dbReference type="ARBA" id="ARBA00006375"/>
    </source>
</evidence>
<dbReference type="PANTHER" id="PTHR45671:SF15">
    <property type="entry name" value="MIR1-PHOSPHATE TRANSPORTER OF THE MITOCHONDRIAL CARRIER (MCF) FAMILY"/>
    <property type="match status" value="1"/>
</dbReference>
<feature type="region of interest" description="Disordered" evidence="12">
    <location>
        <begin position="1"/>
        <end position="40"/>
    </location>
</feature>
<dbReference type="InterPro" id="IPR044677">
    <property type="entry name" value="SLC25A3/Pic2/Mir1-like"/>
</dbReference>
<evidence type="ECO:0000256" key="1">
    <source>
        <dbReference type="ARBA" id="ARBA00004448"/>
    </source>
</evidence>
<evidence type="ECO:0000256" key="11">
    <source>
        <dbReference type="RuleBase" id="RU000488"/>
    </source>
</evidence>
<comment type="similarity">
    <text evidence="2 11">Belongs to the mitochondrial carrier (TC 2.A.29) family.</text>
</comment>
<keyword evidence="9 10" id="KW-0472">Membrane</keyword>
<dbReference type="PANTHER" id="PTHR45671">
    <property type="entry name" value="SOLUTE CARRIER FAMILY 25 (MITOCHONDRIAL CARRIER PHOSPHATE CARRIER), MEMBER 3, LIKE-RELATED-RELATED"/>
    <property type="match status" value="1"/>
</dbReference>
<comment type="caution">
    <text evidence="13">The sequence shown here is derived from an EMBL/GenBank/DDBJ whole genome shotgun (WGS) entry which is preliminary data.</text>
</comment>
<evidence type="ECO:0000313" key="13">
    <source>
        <dbReference type="EMBL" id="TFY60998.1"/>
    </source>
</evidence>
<dbReference type="STRING" id="34475.A0A4Y9YGL1"/>
<accession>A0A4Y9YGL1</accession>
<dbReference type="InterPro" id="IPR023395">
    <property type="entry name" value="MCP_dom_sf"/>
</dbReference>
<gene>
    <name evidence="13" type="ORF">EVJ58_g4779</name>
</gene>
<evidence type="ECO:0000256" key="6">
    <source>
        <dbReference type="ARBA" id="ARBA00022792"/>
    </source>
</evidence>
<keyword evidence="8" id="KW-0496">Mitochondrion</keyword>
<dbReference type="Pfam" id="PF00153">
    <property type="entry name" value="Mito_carr"/>
    <property type="match status" value="3"/>
</dbReference>
<dbReference type="EMBL" id="SEKV01000227">
    <property type="protein sequence ID" value="TFY60998.1"/>
    <property type="molecule type" value="Genomic_DNA"/>
</dbReference>
<organism evidence="13 14">
    <name type="scientific">Rhodofomes roseus</name>
    <dbReference type="NCBI Taxonomy" id="34475"/>
    <lineage>
        <taxon>Eukaryota</taxon>
        <taxon>Fungi</taxon>
        <taxon>Dikarya</taxon>
        <taxon>Basidiomycota</taxon>
        <taxon>Agaricomycotina</taxon>
        <taxon>Agaricomycetes</taxon>
        <taxon>Polyporales</taxon>
        <taxon>Rhodofomes</taxon>
    </lineage>
</organism>
<dbReference type="GO" id="GO:0005315">
    <property type="term" value="F:phosphate transmembrane transporter activity"/>
    <property type="evidence" value="ECO:0007669"/>
    <property type="project" value="InterPro"/>
</dbReference>
<evidence type="ECO:0000256" key="7">
    <source>
        <dbReference type="ARBA" id="ARBA00022989"/>
    </source>
</evidence>
<dbReference type="GO" id="GO:0005743">
    <property type="term" value="C:mitochondrial inner membrane"/>
    <property type="evidence" value="ECO:0007669"/>
    <property type="project" value="UniProtKB-SubCell"/>
</dbReference>
<dbReference type="InterPro" id="IPR018108">
    <property type="entry name" value="MCP_transmembrane"/>
</dbReference>
<evidence type="ECO:0000256" key="10">
    <source>
        <dbReference type="PROSITE-ProRule" id="PRU00282"/>
    </source>
</evidence>
<dbReference type="Gene3D" id="1.50.40.10">
    <property type="entry name" value="Mitochondrial carrier domain"/>
    <property type="match status" value="1"/>
</dbReference>
<dbReference type="GO" id="GO:1990547">
    <property type="term" value="P:mitochondrial phosphate ion transmembrane transport"/>
    <property type="evidence" value="ECO:0007669"/>
    <property type="project" value="InterPro"/>
</dbReference>
<comment type="subcellular location">
    <subcellularLocation>
        <location evidence="1">Mitochondrion inner membrane</location>
        <topology evidence="1">Multi-pass membrane protein</topology>
    </subcellularLocation>
</comment>
<evidence type="ECO:0000256" key="8">
    <source>
        <dbReference type="ARBA" id="ARBA00023128"/>
    </source>
</evidence>
<evidence type="ECO:0000256" key="3">
    <source>
        <dbReference type="ARBA" id="ARBA00022448"/>
    </source>
</evidence>
<dbReference type="AlphaFoldDB" id="A0A4Y9YGL1"/>
<evidence type="ECO:0000313" key="14">
    <source>
        <dbReference type="Proteomes" id="UP000298390"/>
    </source>
</evidence>
<feature type="repeat" description="Solcar" evidence="10">
    <location>
        <begin position="247"/>
        <end position="331"/>
    </location>
</feature>
<name>A0A4Y9YGL1_9APHY</name>
<evidence type="ECO:0000256" key="5">
    <source>
        <dbReference type="ARBA" id="ARBA00022737"/>
    </source>
</evidence>
<protein>
    <submittedName>
        <fullName evidence="13">Uncharacterized protein</fullName>
    </submittedName>
</protein>
<evidence type="ECO:0000256" key="4">
    <source>
        <dbReference type="ARBA" id="ARBA00022692"/>
    </source>
</evidence>
<dbReference type="SUPFAM" id="SSF103506">
    <property type="entry name" value="Mitochondrial carrier"/>
    <property type="match status" value="1"/>
</dbReference>
<proteinExistence type="inferred from homology"/>
<keyword evidence="3 11" id="KW-0813">Transport</keyword>
<sequence>MEFNEAATCPAERKTLSRRGHSAPDLSRQPESSSPPYAHLHASLVHEHDRCTPFSTRLTYRSARRPDEEDDDEVTDPFLIDADVDEAYISRKRAGRRKSVGFAEVARAKVFRYPSAALVEAYFGEATEEEGSEEDAEDVGGAKKREEDEEWWWAGWEEHGDDSEDAFEDSIDVVKTRIQIDPAMKGQSLLSGGRAIVAKEGASALLTGFGPTAVGYLVQGGAKFSGYEYWKKQFVQIAGSQDAAVAHRTAIYLGASSVAEFFADILLTPLEATRIRLVSQRGYATGLTTGFMRLVREEGFAGLYAGFLPILCKQIPYAIGQFTVNEFCHELVFRNLSEETRANLSGTGKFTIALGSGVVAGFAAAILSQPADTLLSQINKGHGPEGSMVHRLGVLAREAGVRGLFAGLGPRMVMTAGLVSGQFLLYGGIKDGVGRPPGLEIHKEDSVVVKS</sequence>
<evidence type="ECO:0000256" key="12">
    <source>
        <dbReference type="SAM" id="MobiDB-lite"/>
    </source>
</evidence>
<dbReference type="PROSITE" id="PS50920">
    <property type="entry name" value="SOLCAR"/>
    <property type="match status" value="3"/>
</dbReference>
<keyword evidence="6" id="KW-0999">Mitochondrion inner membrane</keyword>
<keyword evidence="4 10" id="KW-0812">Transmembrane</keyword>
<feature type="repeat" description="Solcar" evidence="10">
    <location>
        <begin position="154"/>
        <end position="233"/>
    </location>
</feature>
<evidence type="ECO:0000256" key="9">
    <source>
        <dbReference type="ARBA" id="ARBA00023136"/>
    </source>
</evidence>